<feature type="domain" description="Alpha-N-acetylglucosaminidase tim-barrel" evidence="3">
    <location>
        <begin position="181"/>
        <end position="510"/>
    </location>
</feature>
<dbReference type="GO" id="GO:0016787">
    <property type="term" value="F:hydrolase activity"/>
    <property type="evidence" value="ECO:0007669"/>
    <property type="project" value="UniProtKB-KW"/>
</dbReference>
<feature type="signal peptide" evidence="2">
    <location>
        <begin position="1"/>
        <end position="25"/>
    </location>
</feature>
<dbReference type="Pfam" id="PF05089">
    <property type="entry name" value="NAGLU"/>
    <property type="match status" value="1"/>
</dbReference>
<dbReference type="EMBL" id="JAVFKY010000001">
    <property type="protein sequence ID" value="KAK5583677.1"/>
    <property type="molecule type" value="Genomic_DNA"/>
</dbReference>
<evidence type="ECO:0000259" key="4">
    <source>
        <dbReference type="Pfam" id="PF12971"/>
    </source>
</evidence>
<evidence type="ECO:0000256" key="2">
    <source>
        <dbReference type="SAM" id="SignalP"/>
    </source>
</evidence>
<dbReference type="Pfam" id="PF12971">
    <property type="entry name" value="NAGLU_N"/>
    <property type="match status" value="1"/>
</dbReference>
<evidence type="ECO:0000256" key="1">
    <source>
        <dbReference type="ARBA" id="ARBA00022801"/>
    </source>
</evidence>
<dbReference type="Gene3D" id="1.20.120.670">
    <property type="entry name" value="N-acetyl-b-d-glucoasminidase"/>
    <property type="match status" value="1"/>
</dbReference>
<gene>
    <name evidence="6" type="ORF">RB653_005275</name>
</gene>
<organism evidence="6 7">
    <name type="scientific">Dictyostelium firmibasis</name>
    <dbReference type="NCBI Taxonomy" id="79012"/>
    <lineage>
        <taxon>Eukaryota</taxon>
        <taxon>Amoebozoa</taxon>
        <taxon>Evosea</taxon>
        <taxon>Eumycetozoa</taxon>
        <taxon>Dictyostelia</taxon>
        <taxon>Dictyosteliales</taxon>
        <taxon>Dictyosteliaceae</taxon>
        <taxon>Dictyostelium</taxon>
    </lineage>
</organism>
<protein>
    <recommendedName>
        <fullName evidence="8">Alpha-N-acetylglucosaminidase</fullName>
    </recommendedName>
</protein>
<sequence length="798" mass="92141">MIKINISKIGFLLILTFLIVNFTTSIQHNNQINLGGGNNNDRFNNVLLDMEMYDHYNGDNNNNNNNNNIQISAVYGLIERLFDIEMTLFFKLKIEESIWMTGQYYEISTDSLESEDGSSNITYVNIKADSGVNLAMGLQYYLKYYCFCSYTWSGDQCSIKNNSQLPIIPESVSIPVVATYRYYMNVCTFGYSTTWWNWSRWEREIDWMALNGYNLPLAFVGQEYIWYRVFSDLGLSFDQISQWLTGPAFLPWNRMGNVNSWGGPITMDWLEKQRDLQIKILARMREFGMKPVLPGFAGHIPGAVQQLFPHANVSILSTWCNFNGTYYLEPIDPLFAKITTMFIGELIDVFGTDHFYNFDPFNELEPPSNDTNYLRQTSQSMYENVLIADPKAIWVLQGWFIVDAPEFWQANQTQAWFSGVPIGGFLVLDLWSDVIPGWTTTNYYYGHYWVWCMLHNFGGRSGMYGRLPWISTNPITARGLSPNMVGIGLTPEAIEQNVVVYDMMSEMSWRSSPPDLVEWITQYTHRRYGKLIPEIVDVWVTLVNTVFNATSTTARANMGAPESFIALRPQLTFGNNSFYNPNILYNAWSVFSKVDDEYVISTETFEFDISELTMQSLSNYFMEQYFLMVKAFDASDVQTLSTISIELLEIINYMDMIASTQSSLQLGLWTYRARLWAYPTNEVPTLQNSSNSQTAPYEFNARNVLTLWGPSNSVLHDYAFKLWSGLVSDFYSPRWELFLKSLVQAVENRKPFNKDSFNSMVENLEEQWVIQQTIYPTTPVGQAYNTSKYIQSHIKVFN</sequence>
<keyword evidence="7" id="KW-1185">Reference proteome</keyword>
<feature type="chain" id="PRO_5042867315" description="Alpha-N-acetylglucosaminidase" evidence="2">
    <location>
        <begin position="26"/>
        <end position="798"/>
    </location>
</feature>
<keyword evidence="2" id="KW-0732">Signal</keyword>
<dbReference type="Proteomes" id="UP001344447">
    <property type="component" value="Unassembled WGS sequence"/>
</dbReference>
<evidence type="ECO:0008006" key="8">
    <source>
        <dbReference type="Google" id="ProtNLM"/>
    </source>
</evidence>
<feature type="domain" description="Alpha-N-acetylglucosaminidase N-terminal" evidence="4">
    <location>
        <begin position="73"/>
        <end position="166"/>
    </location>
</feature>
<feature type="domain" description="Alpha-N-acetylglucosaminidase C-terminal" evidence="5">
    <location>
        <begin position="519"/>
        <end position="791"/>
    </location>
</feature>
<name>A0AAN7U7G1_9MYCE</name>
<evidence type="ECO:0000313" key="6">
    <source>
        <dbReference type="EMBL" id="KAK5583677.1"/>
    </source>
</evidence>
<accession>A0AAN7U7G1</accession>
<dbReference type="Pfam" id="PF12972">
    <property type="entry name" value="NAGLU_C"/>
    <property type="match status" value="1"/>
</dbReference>
<dbReference type="Gene3D" id="3.30.379.10">
    <property type="entry name" value="Chitobiase/beta-hexosaminidase domain 2-like"/>
    <property type="match status" value="1"/>
</dbReference>
<dbReference type="InterPro" id="IPR029018">
    <property type="entry name" value="Hex-like_dom2"/>
</dbReference>
<evidence type="ECO:0000259" key="3">
    <source>
        <dbReference type="Pfam" id="PF05089"/>
    </source>
</evidence>
<dbReference type="PANTHER" id="PTHR12872:SF1">
    <property type="entry name" value="ALPHA-N-ACETYLGLUCOSAMINIDASE"/>
    <property type="match status" value="1"/>
</dbReference>
<dbReference type="FunFam" id="1.20.120.670:FF:000003">
    <property type="entry name" value="Alpha-N-acetylglucosaminidase"/>
    <property type="match status" value="1"/>
</dbReference>
<evidence type="ECO:0000313" key="7">
    <source>
        <dbReference type="Proteomes" id="UP001344447"/>
    </source>
</evidence>
<dbReference type="InterPro" id="IPR024733">
    <property type="entry name" value="NAGLU_tim-barrel"/>
</dbReference>
<evidence type="ECO:0000259" key="5">
    <source>
        <dbReference type="Pfam" id="PF12972"/>
    </source>
</evidence>
<dbReference type="AlphaFoldDB" id="A0AAN7U7G1"/>
<dbReference type="InterPro" id="IPR007781">
    <property type="entry name" value="NAGLU"/>
</dbReference>
<proteinExistence type="predicted"/>
<keyword evidence="1" id="KW-0378">Hydrolase</keyword>
<comment type="caution">
    <text evidence="6">The sequence shown here is derived from an EMBL/GenBank/DDBJ whole genome shotgun (WGS) entry which is preliminary data.</text>
</comment>
<dbReference type="PANTHER" id="PTHR12872">
    <property type="entry name" value="ALPHA-N-ACETYLGLUCOSAMINIDASE"/>
    <property type="match status" value="1"/>
</dbReference>
<dbReference type="InterPro" id="IPR024732">
    <property type="entry name" value="NAGLU_C"/>
</dbReference>
<reference evidence="6 7" key="1">
    <citation type="submission" date="2023-11" db="EMBL/GenBank/DDBJ databases">
        <title>Dfirmibasis_genome.</title>
        <authorList>
            <person name="Edelbroek B."/>
            <person name="Kjellin J."/>
            <person name="Jerlstrom-Hultqvist J."/>
            <person name="Soderbom F."/>
        </authorList>
    </citation>
    <scope>NUCLEOTIDE SEQUENCE [LARGE SCALE GENOMIC DNA]</scope>
    <source>
        <strain evidence="6 7">TNS-C-14</strain>
    </source>
</reference>
<dbReference type="Gene3D" id="3.20.20.80">
    <property type="entry name" value="Glycosidases"/>
    <property type="match status" value="1"/>
</dbReference>
<dbReference type="InterPro" id="IPR024240">
    <property type="entry name" value="NAGLU_N"/>
</dbReference>